<dbReference type="STRING" id="35570.A0A1I8PSQ2"/>
<dbReference type="PROSITE" id="PS00178">
    <property type="entry name" value="AA_TRNA_LIGASE_I"/>
    <property type="match status" value="1"/>
</dbReference>
<dbReference type="NCBIfam" id="TIGR00422">
    <property type="entry name" value="valS"/>
    <property type="match status" value="1"/>
</dbReference>
<evidence type="ECO:0000256" key="5">
    <source>
        <dbReference type="ARBA" id="ARBA00022840"/>
    </source>
</evidence>
<evidence type="ECO:0000259" key="14">
    <source>
        <dbReference type="Pfam" id="PF08264"/>
    </source>
</evidence>
<keyword evidence="3 11" id="KW-0436">Ligase</keyword>
<evidence type="ECO:0000313" key="15">
    <source>
        <dbReference type="EnsemblMetazoa" id="SCAU010747-PA"/>
    </source>
</evidence>
<evidence type="ECO:0000256" key="12">
    <source>
        <dbReference type="SAM" id="Coils"/>
    </source>
</evidence>
<dbReference type="SUPFAM" id="SSF50677">
    <property type="entry name" value="ValRS/IleRS/LeuRS editing domain"/>
    <property type="match status" value="1"/>
</dbReference>
<evidence type="ECO:0000256" key="2">
    <source>
        <dbReference type="ARBA" id="ARBA00013169"/>
    </source>
</evidence>
<reference evidence="15" key="1">
    <citation type="submission" date="2020-05" db="UniProtKB">
        <authorList>
            <consortium name="EnsemblMetazoa"/>
        </authorList>
    </citation>
    <scope>IDENTIFICATION</scope>
    <source>
        <strain evidence="15">USDA</strain>
    </source>
</reference>
<keyword evidence="16" id="KW-1185">Reference proteome</keyword>
<evidence type="ECO:0000259" key="13">
    <source>
        <dbReference type="Pfam" id="PF00133"/>
    </source>
</evidence>
<dbReference type="InterPro" id="IPR033705">
    <property type="entry name" value="Anticodon_Ia_Val"/>
</dbReference>
<keyword evidence="7 11" id="KW-0030">Aminoacyl-tRNA synthetase</keyword>
<evidence type="ECO:0000256" key="11">
    <source>
        <dbReference type="RuleBase" id="RU363035"/>
    </source>
</evidence>
<dbReference type="Pfam" id="PF08264">
    <property type="entry name" value="Anticodon_1"/>
    <property type="match status" value="1"/>
</dbReference>
<proteinExistence type="inferred from homology"/>
<sequence length="978" mass="112162">MFKLLHISNKGVVRHRLNYGINVKYNILRRMSSKLANAYQPKVVEHGKVDKLCSSADMKGKCKPGTYRMLLPPPNVTGSLHLGHALMATIQDVISRQKRQLGYDVLWIPGTDHAGIATQVVVEKKLLKERGLSRHELGRDDFLKEVWKWKQEKGDGIVDDLKKLGCTLSWDREYFTMDERQAYAVNEAFIRLFEEGLIERKESLVNWSCALQSAISDIEVETLDLKGPTELSVPGYEKNITFGRMYDISYRIMNVTEPEYIKVSTTRPETLLGDVAVAVNPTDERYQKYRNMPEVLLWHPFREEPIPLIFDVSVEPEFGTGAVKITPAHDRNDFDLAQRHLLKPIQVFSEQGLINDDFKAFSHKPRFEAREMILQKLAELHLLYDIHDHAMQLPICSRSKDVIEYMLREQWFLHCQSMADEALAEVLSGRLQIVPPNFEIEWQRWLENCHDWCISRQLWWGHQIPAYKATNCSDGKTIWVAAHSEQEALIKSREKLGSADIALARDLDVLDTWFSSALLPFSASNWPLEEYKIHYPLDLMETGHDILFFWVARMVMLGLKLTGSAPFKKILLNGIVCDAHGRKMSKSLGNVVTPQQVVQGASLKSLEQELQAAHKAGVLSQGEVKKSIKGLQHMFPQGIQECGTDALRFTLCSHNIKSHFINFDINECYTNKLFLNKIWQATRFTLGAAERLNMPLNEIETMNQVPLGKWDLWILSRLADTLKLCHESCEKFNFHMATGALKNFLYSNLCDVYVETCKRNINLQKPEGYIHCATLATALSWSLQAMSPFTPFVTEELLKHLPPNIDIDLNRFHDVQLEKEISLILEVCQQIRQLKSRNTISKKHDPHLYLYGHNDEACNILQPYLQEIQALTLTNGIHLKAIKEKSKQHLNLFSTAGHLCSFGISTNDSYKPSLGKSSSAHDINEQKLQKLEADLKRYRMRMDNEGFRKSASQEVQQKHAEKIQQLEVEIEKIKSMSS</sequence>
<dbReference type="PANTHER" id="PTHR11946:SF109">
    <property type="entry name" value="VALINE--TRNA LIGASE"/>
    <property type="match status" value="1"/>
</dbReference>
<evidence type="ECO:0000256" key="9">
    <source>
        <dbReference type="ARBA" id="ARBA00029936"/>
    </source>
</evidence>
<evidence type="ECO:0000256" key="8">
    <source>
        <dbReference type="ARBA" id="ARBA00024407"/>
    </source>
</evidence>
<feature type="domain" description="Aminoacyl-tRNA synthetase class Ia" evidence="13">
    <location>
        <begin position="64"/>
        <end position="655"/>
    </location>
</feature>
<dbReference type="GO" id="GO:0006438">
    <property type="term" value="P:valyl-tRNA aminoacylation"/>
    <property type="evidence" value="ECO:0007669"/>
    <property type="project" value="InterPro"/>
</dbReference>
<dbReference type="PRINTS" id="PR00986">
    <property type="entry name" value="TRNASYNTHVAL"/>
</dbReference>
<keyword evidence="4 11" id="KW-0547">Nucleotide-binding</keyword>
<dbReference type="SUPFAM" id="SSF47323">
    <property type="entry name" value="Anticodon-binding domain of a subclass of class I aminoacyl-tRNA synthetases"/>
    <property type="match status" value="1"/>
</dbReference>
<evidence type="ECO:0000256" key="6">
    <source>
        <dbReference type="ARBA" id="ARBA00022917"/>
    </source>
</evidence>
<comment type="catalytic activity">
    <reaction evidence="10">
        <text>tRNA(Val) + L-valine + ATP = L-valyl-tRNA(Val) + AMP + diphosphate</text>
        <dbReference type="Rhea" id="RHEA:10704"/>
        <dbReference type="Rhea" id="RHEA-COMP:9672"/>
        <dbReference type="Rhea" id="RHEA-COMP:9708"/>
        <dbReference type="ChEBI" id="CHEBI:30616"/>
        <dbReference type="ChEBI" id="CHEBI:33019"/>
        <dbReference type="ChEBI" id="CHEBI:57762"/>
        <dbReference type="ChEBI" id="CHEBI:78442"/>
        <dbReference type="ChEBI" id="CHEBI:78537"/>
        <dbReference type="ChEBI" id="CHEBI:456215"/>
        <dbReference type="EC" id="6.1.1.9"/>
    </reaction>
</comment>
<name>A0A1I8PSQ2_STOCA</name>
<dbReference type="InterPro" id="IPR001412">
    <property type="entry name" value="aa-tRNA-synth_I_CS"/>
</dbReference>
<keyword evidence="5 11" id="KW-0067">ATP-binding</keyword>
<dbReference type="EC" id="6.1.1.9" evidence="2"/>
<dbReference type="Pfam" id="PF00133">
    <property type="entry name" value="tRNA-synt_1"/>
    <property type="match status" value="1"/>
</dbReference>
<keyword evidence="6 11" id="KW-0648">Protein biosynthesis</keyword>
<accession>A0A1I8PSQ2</accession>
<dbReference type="GO" id="GO:0005829">
    <property type="term" value="C:cytosol"/>
    <property type="evidence" value="ECO:0007669"/>
    <property type="project" value="TreeGrafter"/>
</dbReference>
<protein>
    <recommendedName>
        <fullName evidence="8">Valine--tRNA ligase</fullName>
        <ecNumber evidence="2">6.1.1.9</ecNumber>
    </recommendedName>
    <alternativeName>
        <fullName evidence="9">Valyl-tRNA synthetase</fullName>
    </alternativeName>
</protein>
<dbReference type="AlphaFoldDB" id="A0A1I8PSQ2"/>
<dbReference type="EnsemblMetazoa" id="SCAU010747-RA">
    <property type="protein sequence ID" value="SCAU010747-PA"/>
    <property type="gene ID" value="SCAU010747"/>
</dbReference>
<dbReference type="GO" id="GO:0005524">
    <property type="term" value="F:ATP binding"/>
    <property type="evidence" value="ECO:0007669"/>
    <property type="project" value="UniProtKB-KW"/>
</dbReference>
<dbReference type="SUPFAM" id="SSF52374">
    <property type="entry name" value="Nucleotidylyl transferase"/>
    <property type="match status" value="1"/>
</dbReference>
<dbReference type="InterPro" id="IPR037118">
    <property type="entry name" value="Val-tRNA_synth_C_sf"/>
</dbReference>
<evidence type="ECO:0000256" key="1">
    <source>
        <dbReference type="ARBA" id="ARBA00005594"/>
    </source>
</evidence>
<organism evidence="15 16">
    <name type="scientific">Stomoxys calcitrans</name>
    <name type="common">Stable fly</name>
    <name type="synonym">Conops calcitrans</name>
    <dbReference type="NCBI Taxonomy" id="35570"/>
    <lineage>
        <taxon>Eukaryota</taxon>
        <taxon>Metazoa</taxon>
        <taxon>Ecdysozoa</taxon>
        <taxon>Arthropoda</taxon>
        <taxon>Hexapoda</taxon>
        <taxon>Insecta</taxon>
        <taxon>Pterygota</taxon>
        <taxon>Neoptera</taxon>
        <taxon>Endopterygota</taxon>
        <taxon>Diptera</taxon>
        <taxon>Brachycera</taxon>
        <taxon>Muscomorpha</taxon>
        <taxon>Muscoidea</taxon>
        <taxon>Muscidae</taxon>
        <taxon>Stomoxys</taxon>
    </lineage>
</organism>
<feature type="domain" description="Methionyl/Valyl/Leucyl/Isoleucyl-tRNA synthetase anticodon-binding" evidence="14">
    <location>
        <begin position="711"/>
        <end position="845"/>
    </location>
</feature>
<evidence type="ECO:0000313" key="16">
    <source>
        <dbReference type="Proteomes" id="UP000095300"/>
    </source>
</evidence>
<dbReference type="InterPro" id="IPR002303">
    <property type="entry name" value="Valyl-tRNA_ligase"/>
</dbReference>
<comment type="similarity">
    <text evidence="1 11">Belongs to the class-I aminoacyl-tRNA synthetase family.</text>
</comment>
<keyword evidence="12" id="KW-0175">Coiled coil</keyword>
<dbReference type="GO" id="GO:0002161">
    <property type="term" value="F:aminoacyl-tRNA deacylase activity"/>
    <property type="evidence" value="ECO:0007669"/>
    <property type="project" value="InterPro"/>
</dbReference>
<dbReference type="Proteomes" id="UP000095300">
    <property type="component" value="Unassembled WGS sequence"/>
</dbReference>
<dbReference type="InterPro" id="IPR013155">
    <property type="entry name" value="M/V/L/I-tRNA-synth_anticd-bd"/>
</dbReference>
<dbReference type="Gene3D" id="3.90.740.10">
    <property type="entry name" value="Valyl/Leucyl/Isoleucyl-tRNA synthetase, editing domain"/>
    <property type="match status" value="1"/>
</dbReference>
<dbReference type="InterPro" id="IPR014729">
    <property type="entry name" value="Rossmann-like_a/b/a_fold"/>
</dbReference>
<dbReference type="Gene3D" id="3.40.50.620">
    <property type="entry name" value="HUPs"/>
    <property type="match status" value="2"/>
</dbReference>
<dbReference type="Gene3D" id="1.10.287.380">
    <property type="entry name" value="Valyl-tRNA synthetase, C-terminal domain"/>
    <property type="match status" value="1"/>
</dbReference>
<dbReference type="SUPFAM" id="SSF46589">
    <property type="entry name" value="tRNA-binding arm"/>
    <property type="match status" value="1"/>
</dbReference>
<dbReference type="OrthoDB" id="629407at2759"/>
<evidence type="ECO:0000256" key="4">
    <source>
        <dbReference type="ARBA" id="ARBA00022741"/>
    </source>
</evidence>
<dbReference type="FunFam" id="3.40.50.620:FF:000020">
    <property type="entry name" value="Valine--tRNA ligase, mitochondrial"/>
    <property type="match status" value="1"/>
</dbReference>
<dbReference type="VEuPathDB" id="VectorBase:SCAU010747"/>
<feature type="coiled-coil region" evidence="12">
    <location>
        <begin position="921"/>
        <end position="976"/>
    </location>
</feature>
<dbReference type="InterPro" id="IPR009080">
    <property type="entry name" value="tRNAsynth_Ia_anticodon-bd"/>
</dbReference>
<dbReference type="InterPro" id="IPR010978">
    <property type="entry name" value="tRNA-bd_arm"/>
</dbReference>
<evidence type="ECO:0000256" key="7">
    <source>
        <dbReference type="ARBA" id="ARBA00023146"/>
    </source>
</evidence>
<dbReference type="CDD" id="cd07962">
    <property type="entry name" value="Anticodon_Ia_Val"/>
    <property type="match status" value="1"/>
</dbReference>
<evidence type="ECO:0000256" key="3">
    <source>
        <dbReference type="ARBA" id="ARBA00022598"/>
    </source>
</evidence>
<dbReference type="InterPro" id="IPR002300">
    <property type="entry name" value="aa-tRNA-synth_Ia"/>
</dbReference>
<dbReference type="CDD" id="cd00817">
    <property type="entry name" value="ValRS_core"/>
    <property type="match status" value="1"/>
</dbReference>
<dbReference type="PANTHER" id="PTHR11946">
    <property type="entry name" value="VALYL-TRNA SYNTHETASES"/>
    <property type="match status" value="1"/>
</dbReference>
<dbReference type="NCBIfam" id="NF004349">
    <property type="entry name" value="PRK05729.1"/>
    <property type="match status" value="1"/>
</dbReference>
<dbReference type="InterPro" id="IPR009008">
    <property type="entry name" value="Val/Leu/Ile-tRNA-synth_edit"/>
</dbReference>
<dbReference type="Gene3D" id="1.10.730.10">
    <property type="entry name" value="Isoleucyl-tRNA Synthetase, Domain 1"/>
    <property type="match status" value="1"/>
</dbReference>
<dbReference type="KEGG" id="scac:106092695"/>
<gene>
    <name evidence="15" type="primary">106092695</name>
</gene>
<dbReference type="GO" id="GO:0004832">
    <property type="term" value="F:valine-tRNA ligase activity"/>
    <property type="evidence" value="ECO:0007669"/>
    <property type="project" value="UniProtKB-EC"/>
</dbReference>
<evidence type="ECO:0000256" key="10">
    <source>
        <dbReference type="ARBA" id="ARBA00047552"/>
    </source>
</evidence>